<accession>A0A6F9DIG9</accession>
<evidence type="ECO:0000259" key="2">
    <source>
        <dbReference type="Pfam" id="PF15696"/>
    </source>
</evidence>
<feature type="region of interest" description="Disordered" evidence="1">
    <location>
        <begin position="75"/>
        <end position="290"/>
    </location>
</feature>
<feature type="compositionally biased region" description="Polar residues" evidence="1">
    <location>
        <begin position="258"/>
        <end position="268"/>
    </location>
</feature>
<sequence length="290" mass="31929">MTRRQSARSHSSINYAKIGVDDNASDDDFAESTPPKKRVKLKKEIKATAKSKSSRLPEKAKKKFEEEIQKALELSLSASQGEKSAVQTSDTELENKVESDVSNRSGLSDMKGAICNVQDEIEVVSKEDSKKSKLNKNDDDYQLSDSIESDSDEKEDFMSESDDGAESDNSFSKPKAKLKRKTMPKNNKPTKSTQKKTSVKIEAKKPTKGVLKEQTNAKHKLPARPSVPSVKTYHTSPVSPLPQRKWNPPGLAGCSSVRDVSSTKSPSTLRIGLSRNVRLKPLHPAASTKT</sequence>
<dbReference type="AlphaFoldDB" id="A0A6F9DIG9"/>
<dbReference type="Pfam" id="PF15696">
    <property type="entry name" value="RAD51_interact"/>
    <property type="match status" value="1"/>
</dbReference>
<dbReference type="InterPro" id="IPR031419">
    <property type="entry name" value="RAD51_interact"/>
</dbReference>
<feature type="compositionally biased region" description="Basic residues" evidence="1">
    <location>
        <begin position="174"/>
        <end position="183"/>
    </location>
</feature>
<protein>
    <submittedName>
        <fullName evidence="3">Uncharacterized protein LOC100182798</fullName>
    </submittedName>
</protein>
<feature type="region of interest" description="Disordered" evidence="1">
    <location>
        <begin position="1"/>
        <end position="62"/>
    </location>
</feature>
<feature type="compositionally biased region" description="Basic and acidic residues" evidence="1">
    <location>
        <begin position="123"/>
        <end position="139"/>
    </location>
</feature>
<feature type="compositionally biased region" description="Acidic residues" evidence="1">
    <location>
        <begin position="147"/>
        <end position="166"/>
    </location>
</feature>
<dbReference type="EMBL" id="LR786894">
    <property type="protein sequence ID" value="CAB3262756.1"/>
    <property type="molecule type" value="mRNA"/>
</dbReference>
<proteinExistence type="evidence at transcript level"/>
<gene>
    <name evidence="3" type="primary">LOC100182798-002</name>
</gene>
<feature type="compositionally biased region" description="Polar residues" evidence="1">
    <location>
        <begin position="76"/>
        <end position="90"/>
    </location>
</feature>
<evidence type="ECO:0000313" key="3">
    <source>
        <dbReference type="EMBL" id="CAB3262756.1"/>
    </source>
</evidence>
<reference evidence="3" key="1">
    <citation type="submission" date="2020-04" db="EMBL/GenBank/DDBJ databases">
        <authorList>
            <person name="Neveu A P."/>
        </authorList>
    </citation>
    <scope>NUCLEOTIDE SEQUENCE</scope>
    <source>
        <tissue evidence="3">Whole embryo</tissue>
    </source>
</reference>
<feature type="domain" description="RAD51 interacting motif" evidence="2">
    <location>
        <begin position="259"/>
        <end position="286"/>
    </location>
</feature>
<evidence type="ECO:0000256" key="1">
    <source>
        <dbReference type="SAM" id="MobiDB-lite"/>
    </source>
</evidence>
<name>A0A6F9DIG9_9ASCI</name>
<organism evidence="3">
    <name type="scientific">Phallusia mammillata</name>
    <dbReference type="NCBI Taxonomy" id="59560"/>
    <lineage>
        <taxon>Eukaryota</taxon>
        <taxon>Metazoa</taxon>
        <taxon>Chordata</taxon>
        <taxon>Tunicata</taxon>
        <taxon>Ascidiacea</taxon>
        <taxon>Phlebobranchia</taxon>
        <taxon>Ascidiidae</taxon>
        <taxon>Phallusia</taxon>
    </lineage>
</organism>